<feature type="transmembrane region" description="Helical" evidence="1">
    <location>
        <begin position="7"/>
        <end position="29"/>
    </location>
</feature>
<gene>
    <name evidence="2" type="ORF">CY0110_32280</name>
</gene>
<dbReference type="OrthoDB" id="9934408at2"/>
<dbReference type="Proteomes" id="UP000003781">
    <property type="component" value="Unassembled WGS sequence"/>
</dbReference>
<dbReference type="EMBL" id="AAXW01000021">
    <property type="protein sequence ID" value="EAZ90722.1"/>
    <property type="molecule type" value="Genomic_DNA"/>
</dbReference>
<evidence type="ECO:0000313" key="3">
    <source>
        <dbReference type="Proteomes" id="UP000003781"/>
    </source>
</evidence>
<dbReference type="RefSeq" id="WP_008276201.1">
    <property type="nucleotide sequence ID" value="NZ_AAXW01000021.1"/>
</dbReference>
<evidence type="ECO:0000313" key="2">
    <source>
        <dbReference type="EMBL" id="EAZ90722.1"/>
    </source>
</evidence>
<protein>
    <submittedName>
        <fullName evidence="2">Uncharacterized protein</fullName>
    </submittedName>
</protein>
<organism evidence="2 3">
    <name type="scientific">Crocosphaera chwakensis CCY0110</name>
    <dbReference type="NCBI Taxonomy" id="391612"/>
    <lineage>
        <taxon>Bacteria</taxon>
        <taxon>Bacillati</taxon>
        <taxon>Cyanobacteriota</taxon>
        <taxon>Cyanophyceae</taxon>
        <taxon>Oscillatoriophycideae</taxon>
        <taxon>Chroococcales</taxon>
        <taxon>Aphanothecaceae</taxon>
        <taxon>Crocosphaera</taxon>
        <taxon>Crocosphaera chwakensis</taxon>
    </lineage>
</organism>
<comment type="caution">
    <text evidence="2">The sequence shown here is derived from an EMBL/GenBank/DDBJ whole genome shotgun (WGS) entry which is preliminary data.</text>
</comment>
<feature type="transmembrane region" description="Helical" evidence="1">
    <location>
        <begin position="35"/>
        <end position="56"/>
    </location>
</feature>
<name>A3IS44_9CHRO</name>
<keyword evidence="1" id="KW-0472">Membrane</keyword>
<keyword evidence="1" id="KW-0812">Transmembrane</keyword>
<proteinExistence type="predicted"/>
<keyword evidence="3" id="KW-1185">Reference proteome</keyword>
<keyword evidence="1" id="KW-1133">Transmembrane helix</keyword>
<accession>A3IS44</accession>
<evidence type="ECO:0000256" key="1">
    <source>
        <dbReference type="SAM" id="Phobius"/>
    </source>
</evidence>
<dbReference type="AlphaFoldDB" id="A3IS44"/>
<sequence>MRYLIPTILSFWIGAIITLLIGVITKAIFDYTLLWFDFILLGGILASTMLTAYLLYFDNPVASQLNAVSKIMVDHGFNYSDWCKVEKQIKERNLIDAIVALPHSDSSKLQNNRAQITLLLSQNYSDFQFTLTFPTKVALLRLKRKT</sequence>
<reference evidence="2 3" key="1">
    <citation type="submission" date="2007-03" db="EMBL/GenBank/DDBJ databases">
        <authorList>
            <person name="Stal L."/>
            <person name="Ferriera S."/>
            <person name="Johnson J."/>
            <person name="Kravitz S."/>
            <person name="Beeson K."/>
            <person name="Sutton G."/>
            <person name="Rogers Y.-H."/>
            <person name="Friedman R."/>
            <person name="Frazier M."/>
            <person name="Venter J.C."/>
        </authorList>
    </citation>
    <scope>NUCLEOTIDE SEQUENCE [LARGE SCALE GENOMIC DNA]</scope>
    <source>
        <strain evidence="2 3">CCY0110</strain>
    </source>
</reference>